<name>F8MGT1_NEUT8</name>
<evidence type="ECO:0000313" key="2">
    <source>
        <dbReference type="Proteomes" id="UP000008065"/>
    </source>
</evidence>
<dbReference type="HOGENOM" id="CLU_3106968_0_0_1"/>
<organism evidence="1 2">
    <name type="scientific">Neurospora tetrasperma (strain FGSC 2508 / ATCC MYA-4615 / P0657)</name>
    <dbReference type="NCBI Taxonomy" id="510951"/>
    <lineage>
        <taxon>Eukaryota</taxon>
        <taxon>Fungi</taxon>
        <taxon>Dikarya</taxon>
        <taxon>Ascomycota</taxon>
        <taxon>Pezizomycotina</taxon>
        <taxon>Sordariomycetes</taxon>
        <taxon>Sordariomycetidae</taxon>
        <taxon>Sordariales</taxon>
        <taxon>Sordariaceae</taxon>
        <taxon>Neurospora</taxon>
    </lineage>
</organism>
<reference evidence="2" key="1">
    <citation type="journal article" date="2011" name="Genetics">
        <title>Massive changes in genome architecture accompany the transition to self-fertility in the filamentous fungus Neurospora tetrasperma.</title>
        <authorList>
            <person name="Ellison C.E."/>
            <person name="Stajich J.E."/>
            <person name="Jacobson D.J."/>
            <person name="Natvig D.O."/>
            <person name="Lapidus A."/>
            <person name="Foster B."/>
            <person name="Aerts A."/>
            <person name="Riley R."/>
            <person name="Lindquist E.A."/>
            <person name="Grigoriev I.V."/>
            <person name="Taylor J.W."/>
        </authorList>
    </citation>
    <scope>NUCLEOTIDE SEQUENCE [LARGE SCALE GENOMIC DNA]</scope>
    <source>
        <strain evidence="2">FGSC 2508 / P0657</strain>
    </source>
</reference>
<gene>
    <name evidence="1" type="ORF">NEUTE1DRAFT_116538</name>
</gene>
<sequence>MWMESRWWPSPSLAHLVARFRYTYGIPDAYLGQTTYRMTEASVINALDQDK</sequence>
<dbReference type="EMBL" id="GL891303">
    <property type="protein sequence ID" value="EGO59500.1"/>
    <property type="molecule type" value="Genomic_DNA"/>
</dbReference>
<dbReference type="GeneID" id="20823057"/>
<dbReference type="VEuPathDB" id="FungiDB:NEUTE1DRAFT_116538"/>
<dbReference type="AlphaFoldDB" id="F8MGT1"/>
<proteinExistence type="predicted"/>
<dbReference type="RefSeq" id="XP_009849725.1">
    <property type="nucleotide sequence ID" value="XM_009851423.1"/>
</dbReference>
<keyword evidence="2" id="KW-1185">Reference proteome</keyword>
<accession>F8MGT1</accession>
<evidence type="ECO:0000313" key="1">
    <source>
        <dbReference type="EMBL" id="EGO59500.1"/>
    </source>
</evidence>
<dbReference type="Proteomes" id="UP000008065">
    <property type="component" value="Unassembled WGS sequence"/>
</dbReference>
<dbReference type="KEGG" id="nte:NEUTE1DRAFT116538"/>
<protein>
    <submittedName>
        <fullName evidence="1">Uncharacterized protein</fullName>
    </submittedName>
</protein>